<dbReference type="EMBL" id="JAGGKT010000009">
    <property type="protein sequence ID" value="MBP1932977.1"/>
    <property type="molecule type" value="Genomic_DNA"/>
</dbReference>
<dbReference type="Proteomes" id="UP001519343">
    <property type="component" value="Unassembled WGS sequence"/>
</dbReference>
<comment type="similarity">
    <text evidence="1">Belongs to the glycosyltransferase group 1 family. Glycosyltransferase 4 subfamily.</text>
</comment>
<organism evidence="6 7">
    <name type="scientific">Ammoniphilus resinae</name>
    <dbReference type="NCBI Taxonomy" id="861532"/>
    <lineage>
        <taxon>Bacteria</taxon>
        <taxon>Bacillati</taxon>
        <taxon>Bacillota</taxon>
        <taxon>Bacilli</taxon>
        <taxon>Bacillales</taxon>
        <taxon>Paenibacillaceae</taxon>
        <taxon>Aneurinibacillus group</taxon>
        <taxon>Ammoniphilus</taxon>
    </lineage>
</organism>
<dbReference type="Pfam" id="PF00534">
    <property type="entry name" value="Glycos_transf_1"/>
    <property type="match status" value="1"/>
</dbReference>
<keyword evidence="7" id="KW-1185">Reference proteome</keyword>
<evidence type="ECO:0000256" key="1">
    <source>
        <dbReference type="ARBA" id="ARBA00009481"/>
    </source>
</evidence>
<feature type="domain" description="Glycosyl transferase family 1" evidence="4">
    <location>
        <begin position="166"/>
        <end position="320"/>
    </location>
</feature>
<evidence type="ECO:0000259" key="4">
    <source>
        <dbReference type="Pfam" id="PF00534"/>
    </source>
</evidence>
<dbReference type="PANTHER" id="PTHR12526">
    <property type="entry name" value="GLYCOSYLTRANSFERASE"/>
    <property type="match status" value="1"/>
</dbReference>
<keyword evidence="3" id="KW-0808">Transferase</keyword>
<sequence>MKNIAMFRHRFLPITETFIYEELIKLNKYKPYVFTRVRMNKHQFPFPRVFVEKKNRQLLQLFRRKKIRLIHARFGMGGIDLLPLKIKARLPMITSFHGHDSPDNKRNHFRYKNLHQLFRFGEAFTVTNDQMKQILIKHGCPERKVHILHSGINVSIFPYQERIPPVDEAIRILFVGRLVEKKGAEFLIRAFAQVHENFPTAELYMVGEGHLRSQLKELIWQLDLHKHVHLLGDLPHKEVVKQMKKAHLFCLPSVTGQNGDQEGIPNVLKEAMCCGLPVVSTFHSGIPELITHGVNGFLVPEKNSDALAWQITELITHPELWGIIGFNAHQKVQEDFNSKNQVQLLENLYQQTIHNFYKKSHGLYKKRKG</sequence>
<dbReference type="SUPFAM" id="SSF53756">
    <property type="entry name" value="UDP-Glycosyltransferase/glycogen phosphorylase"/>
    <property type="match status" value="1"/>
</dbReference>
<evidence type="ECO:0000313" key="7">
    <source>
        <dbReference type="Proteomes" id="UP001519343"/>
    </source>
</evidence>
<evidence type="ECO:0000256" key="3">
    <source>
        <dbReference type="ARBA" id="ARBA00022679"/>
    </source>
</evidence>
<dbReference type="InterPro" id="IPR028098">
    <property type="entry name" value="Glyco_trans_4-like_N"/>
</dbReference>
<dbReference type="RefSeq" id="WP_209811014.1">
    <property type="nucleotide sequence ID" value="NZ_JAGGKT010000009.1"/>
</dbReference>
<gene>
    <name evidence="6" type="ORF">J2Z37_002988</name>
</gene>
<dbReference type="Pfam" id="PF13439">
    <property type="entry name" value="Glyco_transf_4"/>
    <property type="match status" value="1"/>
</dbReference>
<accession>A0ABS4GSH2</accession>
<dbReference type="InterPro" id="IPR001296">
    <property type="entry name" value="Glyco_trans_1"/>
</dbReference>
<dbReference type="Gene3D" id="3.40.50.2000">
    <property type="entry name" value="Glycogen Phosphorylase B"/>
    <property type="match status" value="2"/>
</dbReference>
<reference evidence="6 7" key="1">
    <citation type="submission" date="2021-03" db="EMBL/GenBank/DDBJ databases">
        <title>Genomic Encyclopedia of Type Strains, Phase IV (KMG-IV): sequencing the most valuable type-strain genomes for metagenomic binning, comparative biology and taxonomic classification.</title>
        <authorList>
            <person name="Goeker M."/>
        </authorList>
    </citation>
    <scope>NUCLEOTIDE SEQUENCE [LARGE SCALE GENOMIC DNA]</scope>
    <source>
        <strain evidence="6 7">DSM 24738</strain>
    </source>
</reference>
<evidence type="ECO:0000259" key="5">
    <source>
        <dbReference type="Pfam" id="PF13439"/>
    </source>
</evidence>
<evidence type="ECO:0000313" key="6">
    <source>
        <dbReference type="EMBL" id="MBP1932977.1"/>
    </source>
</evidence>
<proteinExistence type="inferred from homology"/>
<dbReference type="PANTHER" id="PTHR12526:SF640">
    <property type="entry name" value="COLANIC ACID BIOSYNTHESIS GLYCOSYLTRANSFERASE WCAL-RELATED"/>
    <property type="match status" value="1"/>
</dbReference>
<protein>
    <submittedName>
        <fullName evidence="6">Glycosyltransferase involved in cell wall biosynthesis</fullName>
    </submittedName>
</protein>
<feature type="domain" description="Glycosyltransferase subfamily 4-like N-terminal" evidence="5">
    <location>
        <begin position="38"/>
        <end position="155"/>
    </location>
</feature>
<keyword evidence="2" id="KW-0328">Glycosyltransferase</keyword>
<comment type="caution">
    <text evidence="6">The sequence shown here is derived from an EMBL/GenBank/DDBJ whole genome shotgun (WGS) entry which is preliminary data.</text>
</comment>
<name>A0ABS4GSH2_9BACL</name>
<evidence type="ECO:0000256" key="2">
    <source>
        <dbReference type="ARBA" id="ARBA00022676"/>
    </source>
</evidence>